<evidence type="ECO:0000313" key="2">
    <source>
        <dbReference type="Proteomes" id="UP000050794"/>
    </source>
</evidence>
<dbReference type="Gene3D" id="3.30.420.10">
    <property type="entry name" value="Ribonuclease H-like superfamily/Ribonuclease H"/>
    <property type="match status" value="1"/>
</dbReference>
<dbReference type="PANTHER" id="PTHR47331">
    <property type="entry name" value="PHD-TYPE DOMAIN-CONTAINING PROTEIN"/>
    <property type="match status" value="1"/>
</dbReference>
<sequence>MRTKILREPIIQPERFSSWRKMKHCVGRVLEFINRIRSPSHQLMESPVALGKKAEEILLRQAQAHLQDEIEKWHLEKDENGIWRFSGRLNALQTPSANLIFLPRAHHITKLLVESAHAQVMHSGVSQALTRFRERFWIEKGRRTQHVQPVSDGRPAIRPAAIPPSPNVSCPLQRTGLDYLGPVCVKSDINQKIKKWFALCTCFVTRAVHLQVVDDATSLACLQAYRRFAAGRGPLEHTYGDNAAQFVVTSQLLRGPHWELITPKAPWKGGLYERLIGVIEQCFRRAVGGRLLTEEELLTFLTEIASVVNFRPLIAVTDDKLWALRPIDFLSPFLPNYLQHCPDCEFRDPECKPPSEISTADKLQKMWEKSSWFLSKF</sequence>
<gene>
    <name evidence="1" type="ORF">TCNE_LOCUS6919</name>
</gene>
<dbReference type="GO" id="GO:0003676">
    <property type="term" value="F:nucleic acid binding"/>
    <property type="evidence" value="ECO:0007669"/>
    <property type="project" value="InterPro"/>
</dbReference>
<dbReference type="Proteomes" id="UP000050794">
    <property type="component" value="Unassembled WGS sequence"/>
</dbReference>
<dbReference type="EMBL" id="UYWY01019580">
    <property type="protein sequence ID" value="VDM38240.1"/>
    <property type="molecule type" value="Genomic_DNA"/>
</dbReference>
<reference evidence="1 2" key="2">
    <citation type="submission" date="2018-11" db="EMBL/GenBank/DDBJ databases">
        <authorList>
            <consortium name="Pathogen Informatics"/>
        </authorList>
    </citation>
    <scope>NUCLEOTIDE SEQUENCE [LARGE SCALE GENOMIC DNA]</scope>
</reference>
<name>A0A183UEJ9_TOXCA</name>
<dbReference type="PANTHER" id="PTHR47331:SF2">
    <property type="match status" value="1"/>
</dbReference>
<proteinExistence type="predicted"/>
<dbReference type="InterPro" id="IPR036397">
    <property type="entry name" value="RNaseH_sf"/>
</dbReference>
<accession>A0A183UEJ9</accession>
<reference evidence="3" key="1">
    <citation type="submission" date="2016-06" db="UniProtKB">
        <authorList>
            <consortium name="WormBaseParasite"/>
        </authorList>
    </citation>
    <scope>IDENTIFICATION</scope>
</reference>
<protein>
    <submittedName>
        <fullName evidence="3">Integrase catalytic domain-containing protein</fullName>
    </submittedName>
</protein>
<evidence type="ECO:0000313" key="1">
    <source>
        <dbReference type="EMBL" id="VDM38240.1"/>
    </source>
</evidence>
<dbReference type="SUPFAM" id="SSF53098">
    <property type="entry name" value="Ribonuclease H-like"/>
    <property type="match status" value="1"/>
</dbReference>
<dbReference type="InterPro" id="IPR012337">
    <property type="entry name" value="RNaseH-like_sf"/>
</dbReference>
<dbReference type="AlphaFoldDB" id="A0A183UEJ9"/>
<dbReference type="WBParaSite" id="TCNE_0000691901-mRNA-1">
    <property type="protein sequence ID" value="TCNE_0000691901-mRNA-1"/>
    <property type="gene ID" value="TCNE_0000691901"/>
</dbReference>
<evidence type="ECO:0000313" key="3">
    <source>
        <dbReference type="WBParaSite" id="TCNE_0000691901-mRNA-1"/>
    </source>
</evidence>
<organism evidence="2 3">
    <name type="scientific">Toxocara canis</name>
    <name type="common">Canine roundworm</name>
    <dbReference type="NCBI Taxonomy" id="6265"/>
    <lineage>
        <taxon>Eukaryota</taxon>
        <taxon>Metazoa</taxon>
        <taxon>Ecdysozoa</taxon>
        <taxon>Nematoda</taxon>
        <taxon>Chromadorea</taxon>
        <taxon>Rhabditida</taxon>
        <taxon>Spirurina</taxon>
        <taxon>Ascaridomorpha</taxon>
        <taxon>Ascaridoidea</taxon>
        <taxon>Toxocaridae</taxon>
        <taxon>Toxocara</taxon>
    </lineage>
</organism>
<keyword evidence="2" id="KW-1185">Reference proteome</keyword>